<feature type="coiled-coil region" evidence="1">
    <location>
        <begin position="87"/>
        <end position="125"/>
    </location>
</feature>
<sequence>MKTRKHEKLLKQLQKDIALKAKDVRRLDIEIVKTDISNICQKARHTIQSDLNPIRLWVNQGKVRFETKLNDFNKEENVERYQKIHFREKSAETLQALSNDLKKKLEKLQAKRHLILKNLKQYNYEMEDNIHEKYQGQTPTKQWYNS</sequence>
<evidence type="ECO:0000256" key="1">
    <source>
        <dbReference type="SAM" id="Coils"/>
    </source>
</evidence>
<evidence type="ECO:0000313" key="3">
    <source>
        <dbReference type="Proteomes" id="UP001172083"/>
    </source>
</evidence>
<keyword evidence="1" id="KW-0175">Coiled coil</keyword>
<reference evidence="2" key="1">
    <citation type="submission" date="2023-06" db="EMBL/GenBank/DDBJ databases">
        <title>Genomic of Agaribacillus aureum.</title>
        <authorList>
            <person name="Wang G."/>
        </authorList>
    </citation>
    <scope>NUCLEOTIDE SEQUENCE</scope>
    <source>
        <strain evidence="2">BMA12</strain>
    </source>
</reference>
<evidence type="ECO:0008006" key="4">
    <source>
        <dbReference type="Google" id="ProtNLM"/>
    </source>
</evidence>
<accession>A0ABT8LBA8</accession>
<dbReference type="EMBL" id="JAUJEB010000005">
    <property type="protein sequence ID" value="MDN5215053.1"/>
    <property type="molecule type" value="Genomic_DNA"/>
</dbReference>
<keyword evidence="3" id="KW-1185">Reference proteome</keyword>
<evidence type="ECO:0000313" key="2">
    <source>
        <dbReference type="EMBL" id="MDN5215053.1"/>
    </source>
</evidence>
<dbReference type="Proteomes" id="UP001172083">
    <property type="component" value="Unassembled WGS sequence"/>
</dbReference>
<name>A0ABT8LBA8_9BACT</name>
<proteinExistence type="predicted"/>
<gene>
    <name evidence="2" type="ORF">QQ020_23430</name>
</gene>
<dbReference type="RefSeq" id="WP_346760391.1">
    <property type="nucleotide sequence ID" value="NZ_JAUJEB010000005.1"/>
</dbReference>
<protein>
    <recommendedName>
        <fullName evidence="4">Flagellar FliJ protein</fullName>
    </recommendedName>
</protein>
<organism evidence="2 3">
    <name type="scientific">Agaribacillus aureus</name>
    <dbReference type="NCBI Taxonomy" id="3051825"/>
    <lineage>
        <taxon>Bacteria</taxon>
        <taxon>Pseudomonadati</taxon>
        <taxon>Bacteroidota</taxon>
        <taxon>Cytophagia</taxon>
        <taxon>Cytophagales</taxon>
        <taxon>Splendidivirgaceae</taxon>
        <taxon>Agaribacillus</taxon>
    </lineage>
</organism>
<comment type="caution">
    <text evidence="2">The sequence shown here is derived from an EMBL/GenBank/DDBJ whole genome shotgun (WGS) entry which is preliminary data.</text>
</comment>